<reference evidence="2" key="1">
    <citation type="submission" date="2018-05" db="EMBL/GenBank/DDBJ databases">
        <authorList>
            <person name="Lanie J.A."/>
            <person name="Ng W.-L."/>
            <person name="Kazmierczak K.M."/>
            <person name="Andrzejewski T.M."/>
            <person name="Davidsen T.M."/>
            <person name="Wayne K.J."/>
            <person name="Tettelin H."/>
            <person name="Glass J.I."/>
            <person name="Rusch D."/>
            <person name="Podicherti R."/>
            <person name="Tsui H.-C.T."/>
            <person name="Winkler M.E."/>
        </authorList>
    </citation>
    <scope>NUCLEOTIDE SEQUENCE</scope>
</reference>
<evidence type="ECO:0000313" key="2">
    <source>
        <dbReference type="EMBL" id="SVA38453.1"/>
    </source>
</evidence>
<evidence type="ECO:0000259" key="1">
    <source>
        <dbReference type="Pfam" id="PF01883"/>
    </source>
</evidence>
<gene>
    <name evidence="2" type="ORF">METZ01_LOCUS91307</name>
</gene>
<name>A0A381VGA9_9ZZZZ</name>
<dbReference type="InterPro" id="IPR002744">
    <property type="entry name" value="MIP18-like"/>
</dbReference>
<feature type="non-terminal residue" evidence="2">
    <location>
        <position position="96"/>
    </location>
</feature>
<dbReference type="SUPFAM" id="SSF117916">
    <property type="entry name" value="Fe-S cluster assembly (FSCA) domain-like"/>
    <property type="match status" value="1"/>
</dbReference>
<sequence>MAEILENQVLHTLGQVIDEQSDQNIVSLGIVKDITVNEGQVSCILEFQNTDQKKNSRIFENSKKAIEEIPGVTKVNIITTFHREHTEEDDDNFEAI</sequence>
<protein>
    <recommendedName>
        <fullName evidence="1">MIP18 family-like domain-containing protein</fullName>
    </recommendedName>
</protein>
<dbReference type="Gene3D" id="3.30.300.130">
    <property type="entry name" value="Fe-S cluster assembly (FSCA)"/>
    <property type="match status" value="1"/>
</dbReference>
<dbReference type="InterPro" id="IPR034904">
    <property type="entry name" value="FSCA_dom_sf"/>
</dbReference>
<dbReference type="AlphaFoldDB" id="A0A381VGA9"/>
<feature type="domain" description="MIP18 family-like" evidence="1">
    <location>
        <begin position="7"/>
        <end position="76"/>
    </location>
</feature>
<dbReference type="Pfam" id="PF01883">
    <property type="entry name" value="FeS_assembly_P"/>
    <property type="match status" value="1"/>
</dbReference>
<dbReference type="EMBL" id="UINC01008547">
    <property type="protein sequence ID" value="SVA38453.1"/>
    <property type="molecule type" value="Genomic_DNA"/>
</dbReference>
<organism evidence="2">
    <name type="scientific">marine metagenome</name>
    <dbReference type="NCBI Taxonomy" id="408172"/>
    <lineage>
        <taxon>unclassified sequences</taxon>
        <taxon>metagenomes</taxon>
        <taxon>ecological metagenomes</taxon>
    </lineage>
</organism>
<proteinExistence type="predicted"/>
<accession>A0A381VGA9</accession>